<dbReference type="PANTHER" id="PTHR36836:SF1">
    <property type="entry name" value="COLANIC ACID BIOSYNTHESIS PROTEIN WCAK"/>
    <property type="match status" value="1"/>
</dbReference>
<protein>
    <submittedName>
        <fullName evidence="2">Polysaccharide pyruvyl transferase family protein</fullName>
    </submittedName>
</protein>
<dbReference type="RefSeq" id="WP_190699044.1">
    <property type="nucleotide sequence ID" value="NZ_JAMPKX010000001.1"/>
</dbReference>
<dbReference type="Proteomes" id="UP001482513">
    <property type="component" value="Unassembled WGS sequence"/>
</dbReference>
<dbReference type="PANTHER" id="PTHR36836">
    <property type="entry name" value="COLANIC ACID BIOSYNTHESIS PROTEIN WCAK"/>
    <property type="match status" value="1"/>
</dbReference>
<evidence type="ECO:0000313" key="3">
    <source>
        <dbReference type="Proteomes" id="UP001482513"/>
    </source>
</evidence>
<dbReference type="EMBL" id="JAMPKX010000001">
    <property type="protein sequence ID" value="MEP0945757.1"/>
    <property type="molecule type" value="Genomic_DNA"/>
</dbReference>
<evidence type="ECO:0000313" key="2">
    <source>
        <dbReference type="EMBL" id="MEP0945757.1"/>
    </source>
</evidence>
<dbReference type="Pfam" id="PF04230">
    <property type="entry name" value="PS_pyruv_trans"/>
    <property type="match status" value="1"/>
</dbReference>
<keyword evidence="2" id="KW-0808">Transferase</keyword>
<dbReference type="InterPro" id="IPR007345">
    <property type="entry name" value="Polysacch_pyruvyl_Trfase"/>
</dbReference>
<accession>A0ABV0JYY7</accession>
<reference evidence="2 3" key="1">
    <citation type="submission" date="2022-04" db="EMBL/GenBank/DDBJ databases">
        <title>Positive selection, recombination, and allopatry shape intraspecific diversity of widespread and dominant cyanobacteria.</title>
        <authorList>
            <person name="Wei J."/>
            <person name="Shu W."/>
            <person name="Hu C."/>
        </authorList>
    </citation>
    <scope>NUCLEOTIDE SEQUENCE [LARGE SCALE GENOMIC DNA]</scope>
    <source>
        <strain evidence="2 3">DQ-A4</strain>
    </source>
</reference>
<name>A0ABV0JYY7_9CYAN</name>
<dbReference type="GO" id="GO:0016740">
    <property type="term" value="F:transferase activity"/>
    <property type="evidence" value="ECO:0007669"/>
    <property type="project" value="UniProtKB-KW"/>
</dbReference>
<gene>
    <name evidence="2" type="ORF">NC992_02630</name>
</gene>
<comment type="caution">
    <text evidence="2">The sequence shown here is derived from an EMBL/GenBank/DDBJ whole genome shotgun (WGS) entry which is preliminary data.</text>
</comment>
<sequence>MITEIRGVQFENKGAELMLYAVVQQLKEWDENNIVAMRVKIGSYSQRSQVGVHQLLWSDKKIPILGSSANLALNLIPKNTKDRLGLITYPQINAVLDASGFNYSDQWGLEKTAAMLELAERCKKAGKKVVLLPQAFGPFKNREIRDKFSKILSLSDLVFARDDISYKYLIDLAEDNSKIKLGPDFTNLLTGITPKYIPENIQNTICIIPNVRMTDKTSKDVSNSYFHFLESSIKGVQSKGFEPLIVVHENCDIGLAEALKDKFGNSVELIIEENPLRLKGLIGKSYAVIGSRFHGLINSLSQGVPCIATGWSHKYRMLMKDYNCPECLLEDIGSEEKILQKIDIITSLENRDSLRNKIQEASIIQKKAAVSMWDEVRKVLY</sequence>
<keyword evidence="3" id="KW-1185">Reference proteome</keyword>
<feature type="domain" description="Polysaccharide pyruvyl transferase" evidence="1">
    <location>
        <begin position="12"/>
        <end position="313"/>
    </location>
</feature>
<proteinExistence type="predicted"/>
<evidence type="ECO:0000259" key="1">
    <source>
        <dbReference type="Pfam" id="PF04230"/>
    </source>
</evidence>
<organism evidence="2 3">
    <name type="scientific">Leptolyngbya subtilissima DQ-A4</name>
    <dbReference type="NCBI Taxonomy" id="2933933"/>
    <lineage>
        <taxon>Bacteria</taxon>
        <taxon>Bacillati</taxon>
        <taxon>Cyanobacteriota</taxon>
        <taxon>Cyanophyceae</taxon>
        <taxon>Leptolyngbyales</taxon>
        <taxon>Leptolyngbyaceae</taxon>
        <taxon>Leptolyngbya group</taxon>
        <taxon>Leptolyngbya</taxon>
    </lineage>
</organism>